<evidence type="ECO:0000313" key="2">
    <source>
        <dbReference type="Proteomes" id="UP000606653"/>
    </source>
</evidence>
<organism evidence="1 2">
    <name type="scientific">Saccharibacillus kuerlensis</name>
    <dbReference type="NCBI Taxonomy" id="459527"/>
    <lineage>
        <taxon>Bacteria</taxon>
        <taxon>Bacillati</taxon>
        <taxon>Bacillota</taxon>
        <taxon>Bacilli</taxon>
        <taxon>Bacillales</taxon>
        <taxon>Paenibacillaceae</taxon>
        <taxon>Saccharibacillus</taxon>
    </lineage>
</organism>
<evidence type="ECO:0000313" key="1">
    <source>
        <dbReference type="EMBL" id="GGO07368.1"/>
    </source>
</evidence>
<comment type="caution">
    <text evidence="1">The sequence shown here is derived from an EMBL/GenBank/DDBJ whole genome shotgun (WGS) entry which is preliminary data.</text>
</comment>
<sequence>MIITLEEALRCNRPVTVHTVSGEYYEGTCLPHTHNKLLFGVKSEDQIFTLPVWSVKRIHSCLKSKRQSPQQV</sequence>
<name>A0ABQ2L927_9BACL</name>
<reference evidence="2" key="1">
    <citation type="journal article" date="2019" name="Int. J. Syst. Evol. Microbiol.">
        <title>The Global Catalogue of Microorganisms (GCM) 10K type strain sequencing project: providing services to taxonomists for standard genome sequencing and annotation.</title>
        <authorList>
            <consortium name="The Broad Institute Genomics Platform"/>
            <consortium name="The Broad Institute Genome Sequencing Center for Infectious Disease"/>
            <person name="Wu L."/>
            <person name="Ma J."/>
        </authorList>
    </citation>
    <scope>NUCLEOTIDE SEQUENCE [LARGE SCALE GENOMIC DNA]</scope>
    <source>
        <strain evidence="2">CGMCC 1.6964</strain>
    </source>
</reference>
<dbReference type="EMBL" id="BMLN01000013">
    <property type="protein sequence ID" value="GGO07368.1"/>
    <property type="molecule type" value="Genomic_DNA"/>
</dbReference>
<gene>
    <name evidence="1" type="ORF">GCM10010969_35780</name>
</gene>
<accession>A0ABQ2L927</accession>
<keyword evidence="2" id="KW-1185">Reference proteome</keyword>
<proteinExistence type="predicted"/>
<dbReference type="Proteomes" id="UP000606653">
    <property type="component" value="Unassembled WGS sequence"/>
</dbReference>
<protein>
    <submittedName>
        <fullName evidence="1">Uncharacterized protein</fullName>
    </submittedName>
</protein>